<dbReference type="EMBL" id="PYBJ01000029">
    <property type="protein sequence ID" value="PSM38526.1"/>
    <property type="molecule type" value="Genomic_DNA"/>
</dbReference>
<evidence type="ECO:0000256" key="1">
    <source>
        <dbReference type="SAM" id="MobiDB-lite"/>
    </source>
</evidence>
<dbReference type="Proteomes" id="UP000240429">
    <property type="component" value="Unassembled WGS sequence"/>
</dbReference>
<dbReference type="SMART" id="SM00257">
    <property type="entry name" value="LysM"/>
    <property type="match status" value="1"/>
</dbReference>
<dbReference type="PROSITE" id="PS51782">
    <property type="entry name" value="LYSM"/>
    <property type="match status" value="1"/>
</dbReference>
<dbReference type="Gene3D" id="3.10.350.10">
    <property type="entry name" value="LysM domain"/>
    <property type="match status" value="1"/>
</dbReference>
<reference evidence="3 4" key="1">
    <citation type="submission" date="2018-03" db="EMBL/GenBank/DDBJ databases">
        <title>Streptomyces dioscori sp. nov., a novel endophytic actinobacterium isolated from bulbil of Dioscorea bulbifera L.</title>
        <authorList>
            <person name="Zhikuan W."/>
        </authorList>
    </citation>
    <scope>NUCLEOTIDE SEQUENCE [LARGE SCALE GENOMIC DNA]</scope>
    <source>
        <strain evidence="3 4">A217</strain>
    </source>
</reference>
<evidence type="ECO:0000259" key="2">
    <source>
        <dbReference type="PROSITE" id="PS51782"/>
    </source>
</evidence>
<dbReference type="InterPro" id="IPR018392">
    <property type="entry name" value="LysM"/>
</dbReference>
<feature type="region of interest" description="Disordered" evidence="1">
    <location>
        <begin position="380"/>
        <end position="408"/>
    </location>
</feature>
<feature type="compositionally biased region" description="Low complexity" evidence="1">
    <location>
        <begin position="391"/>
        <end position="407"/>
    </location>
</feature>
<protein>
    <submittedName>
        <fullName evidence="3">Putative baseplate assembly protein</fullName>
    </submittedName>
</protein>
<organism evidence="3 4">
    <name type="scientific">Streptomyces dioscori</name>
    <dbReference type="NCBI Taxonomy" id="2109333"/>
    <lineage>
        <taxon>Bacteria</taxon>
        <taxon>Bacillati</taxon>
        <taxon>Actinomycetota</taxon>
        <taxon>Actinomycetes</taxon>
        <taxon>Kitasatosporales</taxon>
        <taxon>Streptomycetaceae</taxon>
        <taxon>Streptomyces</taxon>
        <taxon>Streptomyces aurantiacus group</taxon>
    </lineage>
</organism>
<feature type="region of interest" description="Disordered" evidence="1">
    <location>
        <begin position="282"/>
        <end position="305"/>
    </location>
</feature>
<comment type="caution">
    <text evidence="3">The sequence shown here is derived from an EMBL/GenBank/DDBJ whole genome shotgun (WGS) entry which is preliminary data.</text>
</comment>
<dbReference type="InterPro" id="IPR011749">
    <property type="entry name" value="CHP02243"/>
</dbReference>
<accession>A0A2P8PX02</accession>
<feature type="compositionally biased region" description="Pro residues" evidence="1">
    <location>
        <begin position="292"/>
        <end position="302"/>
    </location>
</feature>
<feature type="domain" description="LysM" evidence="2">
    <location>
        <begin position="1233"/>
        <end position="1280"/>
    </location>
</feature>
<dbReference type="OrthoDB" id="266253at2"/>
<proteinExistence type="predicted"/>
<gene>
    <name evidence="3" type="ORF">C6Y14_35830</name>
</gene>
<dbReference type="RefSeq" id="WP_107021069.1">
    <property type="nucleotide sequence ID" value="NZ_KZ679055.1"/>
</dbReference>
<evidence type="ECO:0000313" key="4">
    <source>
        <dbReference type="Proteomes" id="UP000240429"/>
    </source>
</evidence>
<sequence>MSDDDCTCGGACGGGPGSGAGGACAGHDERLAPAPLHNPPGRTALAYRVGDHGSFLAALLDRLASPAYPALRGLTVRTPDDPAIGLLDATAVLGDLLTFHSERIADEAYLRTAGEHRSLVLLGRLVGHRPRPGVAAATHLAYTLERDPRAETLPVVIPRGARSHSVPASADEQSQTFETSRDLTARWDWNELKVRRRRPSLVTPEDLERRSTLFVEGTANSLAVGDPLLFVFGEQAGAQRLLLPVASVRVDRDDEITAIGLPVSAPPTFRELVDEVRRWTTEPAAPGEPGDEPPTPEVPNPRPVSRLIDDLDDQVLTPLRADLDGIGTPESLAARLAEPVARLGEAQVLATPYEDVAAWFEQLEAVLAELAERAMELAPAQPVPPGEGEPEGATAAVTRSASAARSAPVNLSARTSASAAGRHEAALQALGAVLPALRGKAPAPTARATRPRRPGADTARLLSVLDPGLTGLYPAWRTAAAPGTPPLLRELLALRLTTAPFGAMAPLKPVQDDRGRVIRTADWPLTGASLVSMRVVFDTAGKAPVRAEFQYVEGSSSDQRAENLPLAVPVTFRLGTGEVGLSTTAGQDREPNRPTGRPTDSQEPGVTAVLRAGLPERTLFVSRPDADGVVRVGIHNGTTEEVTLRPGVPEQFTHGEYEVSLTYTVGSAAPNVEVVVASKPAPANRRLLQLDSVRDGITVGSWVAVQRPTKGAEGGIPGDPALAYVTTKVVSARTAAYTNYGITGRGTELVLADPWLDEFDVLLSHIRDTTVHAQGEPLRLADEPLGEDVHGNEIELAELYDGLRPGRTLIVDGERSDLPGATAVRATEVVTVAAAEPAIDPRLPGDHVHTELTFTTDLAYRYRRDTVRVLGNVVEATHGESRDEAIGSGDPDRANQTFALWQSPLTWLADDNPLGATPVLEIRADGVLWHEVDSLAGRGPRDRVYITGSTADGRTTVTFGDGVHGARLPGGHENIHARYRFGTGRAANVAAGRVTQALTRPLGVSAVTNPRPATGGADADGPALTRRTIPLAVSALDRLVSEADYEDFARSRAGVGRAAARELFDGRRRVLHVTVAGTDDVPIAGPGAGAGAGAGAGSGDGSDSPLLRSLRAALTEYGDPNLPVRVDARELVALLVSAKVKVSPDHSWQLVEPRLRQALLRELGFEGRELGQPARLSDILATAHRVPGVDYVDVDVFTGVAASTTAGELTRLLADPGLPKSSVPARGATYDEKTHTVRRKDGETLSEICARYGVPLAGLLRLNPDITDTRHLAKGRSVYVFRGIRPAQLALLSPRAADTLILTEVN</sequence>
<evidence type="ECO:0000313" key="3">
    <source>
        <dbReference type="EMBL" id="PSM38526.1"/>
    </source>
</evidence>
<name>A0A2P8PX02_9ACTN</name>
<dbReference type="CDD" id="cd00118">
    <property type="entry name" value="LysM"/>
    <property type="match status" value="1"/>
</dbReference>
<feature type="region of interest" description="Disordered" evidence="1">
    <location>
        <begin position="578"/>
        <end position="605"/>
    </location>
</feature>
<dbReference type="NCBIfam" id="TIGR02243">
    <property type="entry name" value="putative baseplate assembly protein"/>
    <property type="match status" value="1"/>
</dbReference>
<keyword evidence="4" id="KW-1185">Reference proteome</keyword>
<dbReference type="InterPro" id="IPR036779">
    <property type="entry name" value="LysM_dom_sf"/>
</dbReference>